<keyword evidence="10 13" id="KW-0648">Protein biosynthesis</keyword>
<dbReference type="HAMAP" id="MF_00184">
    <property type="entry name" value="Thr_tRNA_synth"/>
    <property type="match status" value="1"/>
</dbReference>
<dbReference type="Gene3D" id="3.30.980.10">
    <property type="entry name" value="Threonyl-trna Synthetase, Chain A, domain 2"/>
    <property type="match status" value="1"/>
</dbReference>
<organism evidence="16 17">
    <name type="scientific">Microbispora maris</name>
    <dbReference type="NCBI Taxonomy" id="3144104"/>
    <lineage>
        <taxon>Bacteria</taxon>
        <taxon>Bacillati</taxon>
        <taxon>Actinomycetota</taxon>
        <taxon>Actinomycetes</taxon>
        <taxon>Streptosporangiales</taxon>
        <taxon>Streptosporangiaceae</taxon>
        <taxon>Microbispora</taxon>
    </lineage>
</organism>
<dbReference type="InterPro" id="IPR036621">
    <property type="entry name" value="Anticodon-bd_dom_sf"/>
</dbReference>
<dbReference type="InterPro" id="IPR004154">
    <property type="entry name" value="Anticodon-bd"/>
</dbReference>
<evidence type="ECO:0000256" key="8">
    <source>
        <dbReference type="ARBA" id="ARBA00022840"/>
    </source>
</evidence>
<evidence type="ECO:0000256" key="7">
    <source>
        <dbReference type="ARBA" id="ARBA00022833"/>
    </source>
</evidence>
<dbReference type="InterPro" id="IPR002314">
    <property type="entry name" value="aa-tRNA-synt_IIb"/>
</dbReference>
<dbReference type="PROSITE" id="PS51880">
    <property type="entry name" value="TGS"/>
    <property type="match status" value="1"/>
</dbReference>
<dbReference type="PRINTS" id="PR01047">
    <property type="entry name" value="TRNASYNTHTHR"/>
</dbReference>
<dbReference type="EMBL" id="JBDJAW010000014">
    <property type="protein sequence ID" value="MEN3537089.1"/>
    <property type="molecule type" value="Genomic_DNA"/>
</dbReference>
<dbReference type="GO" id="GO:0004829">
    <property type="term" value="F:threonine-tRNA ligase activity"/>
    <property type="evidence" value="ECO:0007669"/>
    <property type="project" value="UniProtKB-EC"/>
</dbReference>
<evidence type="ECO:0000259" key="15">
    <source>
        <dbReference type="PROSITE" id="PS51880"/>
    </source>
</evidence>
<keyword evidence="17" id="KW-1185">Reference proteome</keyword>
<comment type="cofactor">
    <cofactor evidence="13">
        <name>Zn(2+)</name>
        <dbReference type="ChEBI" id="CHEBI:29105"/>
    </cofactor>
    <text evidence="13">Binds 1 zinc ion per subunit.</text>
</comment>
<feature type="domain" description="TGS" evidence="15">
    <location>
        <begin position="3"/>
        <end position="61"/>
    </location>
</feature>
<dbReference type="InterPro" id="IPR045864">
    <property type="entry name" value="aa-tRNA-synth_II/BPL/LPL"/>
</dbReference>
<dbReference type="Pfam" id="PF03129">
    <property type="entry name" value="HGTP_anticodon"/>
    <property type="match status" value="1"/>
</dbReference>
<comment type="subunit">
    <text evidence="13">Homodimer.</text>
</comment>
<evidence type="ECO:0000256" key="9">
    <source>
        <dbReference type="ARBA" id="ARBA00022884"/>
    </source>
</evidence>
<evidence type="ECO:0000256" key="4">
    <source>
        <dbReference type="ARBA" id="ARBA00022598"/>
    </source>
</evidence>
<dbReference type="SMART" id="SM00863">
    <property type="entry name" value="tRNA_SAD"/>
    <property type="match status" value="1"/>
</dbReference>
<dbReference type="InterPro" id="IPR047246">
    <property type="entry name" value="ThrRS_anticodon"/>
</dbReference>
<dbReference type="CDD" id="cd00860">
    <property type="entry name" value="ThrRS_anticodon"/>
    <property type="match status" value="1"/>
</dbReference>
<dbReference type="SUPFAM" id="SSF52954">
    <property type="entry name" value="Class II aaRS ABD-related"/>
    <property type="match status" value="1"/>
</dbReference>
<feature type="binding site" evidence="13">
    <location>
        <position position="353"/>
    </location>
    <ligand>
        <name>Zn(2+)</name>
        <dbReference type="ChEBI" id="CHEBI:29105"/>
        <note>catalytic</note>
    </ligand>
</feature>
<feature type="binding site" evidence="13">
    <location>
        <position position="531"/>
    </location>
    <ligand>
        <name>Zn(2+)</name>
        <dbReference type="ChEBI" id="CHEBI:29105"/>
        <note>catalytic</note>
    </ligand>
</feature>
<protein>
    <recommendedName>
        <fullName evidence="13">Threonine--tRNA ligase</fullName>
        <ecNumber evidence="13">6.1.1.3</ecNumber>
    </recommendedName>
    <alternativeName>
        <fullName evidence="13">Threonyl-tRNA synthetase</fullName>
        <shortName evidence="13">ThrRS</shortName>
    </alternativeName>
</protein>
<evidence type="ECO:0000313" key="17">
    <source>
        <dbReference type="Proteomes" id="UP001447516"/>
    </source>
</evidence>
<dbReference type="Pfam" id="PF00587">
    <property type="entry name" value="tRNA-synt_2b"/>
    <property type="match status" value="1"/>
</dbReference>
<dbReference type="Proteomes" id="UP001447516">
    <property type="component" value="Unassembled WGS sequence"/>
</dbReference>
<keyword evidence="7 13" id="KW-0862">Zinc</keyword>
<dbReference type="Pfam" id="PF07973">
    <property type="entry name" value="tRNA_SAD"/>
    <property type="match status" value="1"/>
</dbReference>
<evidence type="ECO:0000256" key="12">
    <source>
        <dbReference type="ARBA" id="ARBA00049515"/>
    </source>
</evidence>
<dbReference type="PANTHER" id="PTHR11451">
    <property type="entry name" value="THREONINE-TRNA LIGASE"/>
    <property type="match status" value="1"/>
</dbReference>
<proteinExistence type="inferred from homology"/>
<dbReference type="Gene3D" id="3.30.930.10">
    <property type="entry name" value="Bira Bifunctional Protein, Domain 2"/>
    <property type="match status" value="1"/>
</dbReference>
<gene>
    <name evidence="13 16" type="primary">thrS</name>
    <name evidence="16" type="ORF">AAH991_18390</name>
</gene>
<dbReference type="InterPro" id="IPR033728">
    <property type="entry name" value="ThrRS_core"/>
</dbReference>
<dbReference type="SUPFAM" id="SSF55681">
    <property type="entry name" value="Class II aaRS and biotin synthetases"/>
    <property type="match status" value="1"/>
</dbReference>
<keyword evidence="2 13" id="KW-0963">Cytoplasm</keyword>
<keyword evidence="5 13" id="KW-0479">Metal-binding</keyword>
<dbReference type="PANTHER" id="PTHR11451:SF44">
    <property type="entry name" value="THREONINE--TRNA LIGASE, CHLOROPLASTIC_MITOCHONDRIAL 2"/>
    <property type="match status" value="1"/>
</dbReference>
<keyword evidence="9 13" id="KW-0694">RNA-binding</keyword>
<dbReference type="InterPro" id="IPR006195">
    <property type="entry name" value="aa-tRNA-synth_II"/>
</dbReference>
<dbReference type="InterPro" id="IPR004095">
    <property type="entry name" value="TGS"/>
</dbReference>
<dbReference type="CDD" id="cd00771">
    <property type="entry name" value="ThrRS_core"/>
    <property type="match status" value="1"/>
</dbReference>
<evidence type="ECO:0000259" key="14">
    <source>
        <dbReference type="PROSITE" id="PS50862"/>
    </source>
</evidence>
<keyword evidence="8 13" id="KW-0067">ATP-binding</keyword>
<dbReference type="RefSeq" id="WP_346227068.1">
    <property type="nucleotide sequence ID" value="NZ_JBDJAW010000014.1"/>
</dbReference>
<comment type="catalytic activity">
    <reaction evidence="12 13">
        <text>tRNA(Thr) + L-threonine + ATP = L-threonyl-tRNA(Thr) + AMP + diphosphate + H(+)</text>
        <dbReference type="Rhea" id="RHEA:24624"/>
        <dbReference type="Rhea" id="RHEA-COMP:9670"/>
        <dbReference type="Rhea" id="RHEA-COMP:9704"/>
        <dbReference type="ChEBI" id="CHEBI:15378"/>
        <dbReference type="ChEBI" id="CHEBI:30616"/>
        <dbReference type="ChEBI" id="CHEBI:33019"/>
        <dbReference type="ChEBI" id="CHEBI:57926"/>
        <dbReference type="ChEBI" id="CHEBI:78442"/>
        <dbReference type="ChEBI" id="CHEBI:78534"/>
        <dbReference type="ChEBI" id="CHEBI:456215"/>
        <dbReference type="EC" id="6.1.1.3"/>
    </reaction>
</comment>
<feature type="domain" description="Aminoacyl-transfer RNA synthetases class-II family profile" evidence="14">
    <location>
        <begin position="291"/>
        <end position="554"/>
    </location>
</feature>
<dbReference type="PROSITE" id="PS50862">
    <property type="entry name" value="AA_TRNA_LIGASE_II"/>
    <property type="match status" value="1"/>
</dbReference>
<dbReference type="NCBIfam" id="TIGR00418">
    <property type="entry name" value="thrS"/>
    <property type="match status" value="1"/>
</dbReference>
<dbReference type="Gene3D" id="3.40.50.800">
    <property type="entry name" value="Anticodon-binding domain"/>
    <property type="match status" value="1"/>
</dbReference>
<keyword evidence="6 13" id="KW-0547">Nucleotide-binding</keyword>
<evidence type="ECO:0000256" key="1">
    <source>
        <dbReference type="ARBA" id="ARBA00008226"/>
    </source>
</evidence>
<evidence type="ECO:0000256" key="2">
    <source>
        <dbReference type="ARBA" id="ARBA00022490"/>
    </source>
</evidence>
<evidence type="ECO:0000313" key="16">
    <source>
        <dbReference type="EMBL" id="MEN3537089.1"/>
    </source>
</evidence>
<sequence length="658" mass="74182">MSAALEIRITLAGAERVVAAGTTAGEALGADGRSVIAARINGDLRDLAAEVAEGDVVEPVAIDSADGRAILRHSTAHVMAQAVQEIFPEAKLGIGPPVENGFYYDFDVREPFTPDDLKRIEKRMREIVKQGQTFRRRPVGDDEAREELAAEPYKLELIGLKGGAAEAADGANVEVGGGQLTIYDNLDPKSGELCWKDLCRGPHLPTTRVIPAFKLMRSGGAYWRGSEKNPQLQRIYGTAWESREKQDEYLKFLEEAEKRDHRKLGAELDLFSFPDELGSGLPVFHPKGGVIRRVMEDYSRRRHEEAGYSFVNTPHITKENLYKISGHLDWYADGMFPPMELEGARYYLKPMNCPMHNLIFRSRGRSYRELPLRLFEFGTVYRYEKSGVVHGLTRVRGLTQDDAHIYCTQEQMRDELKSLLRFVLDLLRDYGLDDFYLELSTKDPEKYVGSDEVWEQATETLREVAESENLKLVLDPGGAAFYGPKISVQARDAIGRTWQMSTIQLDFNLPELFELEYQAADGTRKRPVKIHRALFGSIERFFGVLVEHYAGAFPPWLAPVQVVGIPIADAHVPYLQDVAKRLREHGIRVEVDESDDRMQKKIRNAQKAKVPYMLLAGDDDIAAGAVSFRYRNGEQKNGVPIDQAINEIVDAVRRRIQV</sequence>
<feature type="binding site" evidence="13">
    <location>
        <position position="404"/>
    </location>
    <ligand>
        <name>Zn(2+)</name>
        <dbReference type="ChEBI" id="CHEBI:29105"/>
        <note>catalytic</note>
    </ligand>
</feature>
<evidence type="ECO:0000256" key="5">
    <source>
        <dbReference type="ARBA" id="ARBA00022723"/>
    </source>
</evidence>
<dbReference type="Gene3D" id="3.30.54.20">
    <property type="match status" value="1"/>
</dbReference>
<evidence type="ECO:0000256" key="3">
    <source>
        <dbReference type="ARBA" id="ARBA00022555"/>
    </source>
</evidence>
<dbReference type="InterPro" id="IPR002320">
    <property type="entry name" value="Thr-tRNA-ligase_IIa"/>
</dbReference>
<reference evidence="16 17" key="1">
    <citation type="submission" date="2024-05" db="EMBL/GenBank/DDBJ databases">
        <title>Microbispora sp.ZYX-F-249.</title>
        <authorList>
            <person name="Xie H."/>
        </authorList>
    </citation>
    <scope>NUCLEOTIDE SEQUENCE [LARGE SCALE GENOMIC DNA]</scope>
    <source>
        <strain evidence="16 17">ZYX-F-249</strain>
    </source>
</reference>
<comment type="caution">
    <text evidence="16">The sequence shown here is derived from an EMBL/GenBank/DDBJ whole genome shotgun (WGS) entry which is preliminary data.</text>
</comment>
<comment type="similarity">
    <text evidence="1 13">Belongs to the class-II aminoacyl-tRNA synthetase family.</text>
</comment>
<evidence type="ECO:0000256" key="6">
    <source>
        <dbReference type="ARBA" id="ARBA00022741"/>
    </source>
</evidence>
<evidence type="ECO:0000256" key="10">
    <source>
        <dbReference type="ARBA" id="ARBA00022917"/>
    </source>
</evidence>
<dbReference type="InterPro" id="IPR018163">
    <property type="entry name" value="Thr/Ala-tRNA-synth_IIc_edit"/>
</dbReference>
<dbReference type="SUPFAM" id="SSF55186">
    <property type="entry name" value="ThrRS/AlaRS common domain"/>
    <property type="match status" value="1"/>
</dbReference>
<keyword evidence="3 13" id="KW-0820">tRNA-binding</keyword>
<dbReference type="EC" id="6.1.1.3" evidence="13"/>
<comment type="caution">
    <text evidence="13">Lacks conserved residue(s) required for the propagation of feature annotation.</text>
</comment>
<evidence type="ECO:0000256" key="11">
    <source>
        <dbReference type="ARBA" id="ARBA00023146"/>
    </source>
</evidence>
<keyword evidence="4 13" id="KW-0436">Ligase</keyword>
<keyword evidence="11 13" id="KW-0030">Aminoacyl-tRNA synthetase</keyword>
<accession>A0ABV0AP60</accession>
<name>A0ABV0AP60_9ACTN</name>
<dbReference type="InterPro" id="IPR012947">
    <property type="entry name" value="tRNA_SAD"/>
</dbReference>
<comment type="subcellular location">
    <subcellularLocation>
        <location evidence="13">Cytoplasm</location>
    </subcellularLocation>
</comment>
<evidence type="ECO:0000256" key="13">
    <source>
        <dbReference type="HAMAP-Rule" id="MF_00184"/>
    </source>
</evidence>